<keyword evidence="2" id="KW-1003">Cell membrane</keyword>
<keyword evidence="3 7" id="KW-0812">Transmembrane</keyword>
<comment type="caution">
    <text evidence="8">The sequence shown here is derived from an EMBL/GenBank/DDBJ whole genome shotgun (WGS) entry which is preliminary data.</text>
</comment>
<dbReference type="InterPro" id="IPR005495">
    <property type="entry name" value="LptG/LptF_permease"/>
</dbReference>
<feature type="transmembrane region" description="Helical" evidence="7">
    <location>
        <begin position="464"/>
        <end position="484"/>
    </location>
</feature>
<comment type="subcellular location">
    <subcellularLocation>
        <location evidence="1">Cell membrane</location>
        <topology evidence="1">Multi-pass membrane protein</topology>
    </subcellularLocation>
</comment>
<proteinExistence type="predicted"/>
<evidence type="ECO:0000313" key="9">
    <source>
        <dbReference type="Proteomes" id="UP000772618"/>
    </source>
</evidence>
<evidence type="ECO:0000256" key="2">
    <source>
        <dbReference type="ARBA" id="ARBA00022475"/>
    </source>
</evidence>
<feature type="transmembrane region" description="Helical" evidence="7">
    <location>
        <begin position="522"/>
        <end position="544"/>
    </location>
</feature>
<organism evidence="8 9">
    <name type="scientific">Chryseosolibacter indicus</name>
    <dbReference type="NCBI Taxonomy" id="2782351"/>
    <lineage>
        <taxon>Bacteria</taxon>
        <taxon>Pseudomonadati</taxon>
        <taxon>Bacteroidota</taxon>
        <taxon>Cytophagia</taxon>
        <taxon>Cytophagales</taxon>
        <taxon>Chryseotaleaceae</taxon>
        <taxon>Chryseosolibacter</taxon>
    </lineage>
</organism>
<dbReference type="EMBL" id="JAHESD010000002">
    <property type="protein sequence ID" value="MBT1701830.1"/>
    <property type="molecule type" value="Genomic_DNA"/>
</dbReference>
<feature type="transmembrane region" description="Helical" evidence="7">
    <location>
        <begin position="99"/>
        <end position="117"/>
    </location>
</feature>
<keyword evidence="9" id="KW-1185">Reference proteome</keyword>
<feature type="transmembrane region" description="Helical" evidence="7">
    <location>
        <begin position="52"/>
        <end position="78"/>
    </location>
</feature>
<dbReference type="Pfam" id="PF03739">
    <property type="entry name" value="LptF_LptG"/>
    <property type="match status" value="2"/>
</dbReference>
<evidence type="ECO:0000256" key="7">
    <source>
        <dbReference type="SAM" id="Phobius"/>
    </source>
</evidence>
<feature type="transmembrane region" description="Helical" evidence="7">
    <location>
        <begin position="491"/>
        <end position="510"/>
    </location>
</feature>
<keyword evidence="5 7" id="KW-0472">Membrane</keyword>
<sequence>MKKLDKLIISSFIAPFILTFFVVVFILLNIQMLKYFDDLMGKGLEGTLIAKLFFYFGVVTTPTALPLAVLLAALITFGNLGEHFELTAIKSAGISLTRTLLPLFFLILILTGFAFFVNNNLVPKAALEAYSLLYDVKQKKPALDLREGTFYNGIPDISIKVNKKFPHDDAALKDIIVYDHRKHDGNKEVIIADSGRMTTILNERYLKFELFNGYNYVEGTSQEKEMTGQKGSSAESLTRSKFNKSQVVFDLSSFQMVRTDKKWFQGNRIMRNLGELDQDMDSLYREVLQQQLNYYNYKPTYFSYFNKSEPLIYPLELQEFKYYKDSLERSKYVKEVPYSEENANPKVLPVEKTENKPLKRESSSSKKPRKLERPSRIKSSIAKGKTVRERDKNKLAAIKKDNLADSIAVNSRYAKLDSVFNAAPSKEIAQNTANFARQVVSQIINSNTSIENFKKERIVFEIQWHKILASSLACVAMFMIGAPLGSIIKKGGLGVPFLVSIIFFIIYYLLSMQGEKLAKQGTIGVFAGVWSADLILFLIGLVFLRQARIDARLFDADSYMVAFDKLKKWVTARKLQTKVTT</sequence>
<evidence type="ECO:0000313" key="8">
    <source>
        <dbReference type="EMBL" id="MBT1701830.1"/>
    </source>
</evidence>
<evidence type="ECO:0000256" key="6">
    <source>
        <dbReference type="SAM" id="MobiDB-lite"/>
    </source>
</evidence>
<dbReference type="PANTHER" id="PTHR33529:SF6">
    <property type="entry name" value="YJGP_YJGQ FAMILY PERMEASE"/>
    <property type="match status" value="1"/>
</dbReference>
<evidence type="ECO:0000256" key="3">
    <source>
        <dbReference type="ARBA" id="ARBA00022692"/>
    </source>
</evidence>
<feature type="compositionally biased region" description="Basic and acidic residues" evidence="6">
    <location>
        <begin position="349"/>
        <end position="364"/>
    </location>
</feature>
<dbReference type="Proteomes" id="UP000772618">
    <property type="component" value="Unassembled WGS sequence"/>
</dbReference>
<evidence type="ECO:0000256" key="1">
    <source>
        <dbReference type="ARBA" id="ARBA00004651"/>
    </source>
</evidence>
<dbReference type="PANTHER" id="PTHR33529">
    <property type="entry name" value="SLR0882 PROTEIN-RELATED"/>
    <property type="match status" value="1"/>
</dbReference>
<evidence type="ECO:0000256" key="5">
    <source>
        <dbReference type="ARBA" id="ARBA00023136"/>
    </source>
</evidence>
<keyword evidence="4 7" id="KW-1133">Transmembrane helix</keyword>
<dbReference type="RefSeq" id="WP_254151531.1">
    <property type="nucleotide sequence ID" value="NZ_JAHESD010000002.1"/>
</dbReference>
<feature type="region of interest" description="Disordered" evidence="6">
    <location>
        <begin position="344"/>
        <end position="388"/>
    </location>
</feature>
<protein>
    <submittedName>
        <fullName evidence="8">LptF/LptG family permease</fullName>
    </submittedName>
</protein>
<accession>A0ABS5VK61</accession>
<reference evidence="8 9" key="1">
    <citation type="submission" date="2021-05" db="EMBL/GenBank/DDBJ databases">
        <title>A Polyphasic approach of four new species of the genus Ohtaekwangia: Ohtaekwangia histidinii sp. nov., Ohtaekwangia cretensis sp. nov., Ohtaekwangia indiensis sp. nov., Ohtaekwangia reichenbachii sp. nov. from diverse environment.</title>
        <authorList>
            <person name="Octaviana S."/>
        </authorList>
    </citation>
    <scope>NUCLEOTIDE SEQUENCE [LARGE SCALE GENOMIC DNA]</scope>
    <source>
        <strain evidence="8 9">PWU20</strain>
    </source>
</reference>
<name>A0ABS5VK61_9BACT</name>
<feature type="transmembrane region" description="Helical" evidence="7">
    <location>
        <begin position="12"/>
        <end position="32"/>
    </location>
</feature>
<gene>
    <name evidence="8" type="ORF">KK060_00970</name>
</gene>
<evidence type="ECO:0000256" key="4">
    <source>
        <dbReference type="ARBA" id="ARBA00022989"/>
    </source>
</evidence>